<dbReference type="InterPro" id="IPR010562">
    <property type="entry name" value="Haemolymph_juvenile_hormone-bd"/>
</dbReference>
<dbReference type="SMART" id="SM00700">
    <property type="entry name" value="JHBP"/>
    <property type="match status" value="1"/>
</dbReference>
<reference evidence="5" key="2">
    <citation type="submission" date="2023-05" db="EMBL/GenBank/DDBJ databases">
        <authorList>
            <person name="Fouks B."/>
        </authorList>
    </citation>
    <scope>NUCLEOTIDE SEQUENCE</scope>
    <source>
        <strain evidence="5">Stay&amp;Tobe</strain>
        <tissue evidence="5">Testes</tissue>
    </source>
</reference>
<dbReference type="Proteomes" id="UP001233999">
    <property type="component" value="Unassembled WGS sequence"/>
</dbReference>
<evidence type="ECO:0000256" key="4">
    <source>
        <dbReference type="SAM" id="SignalP"/>
    </source>
</evidence>
<comment type="caution">
    <text evidence="5">The sequence shown here is derived from an EMBL/GenBank/DDBJ whole genome shotgun (WGS) entry which is preliminary data.</text>
</comment>
<dbReference type="FunFam" id="3.15.10.30:FF:000001">
    <property type="entry name" value="Takeout-like protein 1"/>
    <property type="match status" value="1"/>
</dbReference>
<dbReference type="PANTHER" id="PTHR11008:SF32">
    <property type="entry name" value="CIRCADIAN CLOCK-CONTROLLED PROTEIN DAYWAKE-RELATED"/>
    <property type="match status" value="1"/>
</dbReference>
<dbReference type="EMBL" id="JASPKZ010009357">
    <property type="protein sequence ID" value="KAJ9577457.1"/>
    <property type="molecule type" value="Genomic_DNA"/>
</dbReference>
<proteinExistence type="inferred from homology"/>
<evidence type="ECO:0000256" key="2">
    <source>
        <dbReference type="ARBA" id="ARBA00023108"/>
    </source>
</evidence>
<sequence length="246" mass="27765">MLRIAAILTTCVAAVVALTLPPYVLPCSKSDPNLNACARKHGRDAIPRLVKGDNKYRIPVLEPLTIPRIKVEGGARHVGSSLTFTDMKFNGLSQADLQDVRIDMEKMRIDWVMQVPRIVILCQYAVKGRVLILPIIGSGPANITLTNVSLVYSYDYKLENRTDGETYFELTDSRLKFDTQRAYIRLDNLFNGDRFLGNSMNRFLDDHWQDIVKEVGPYIADGIGQAIKQIISNIAKLVPYKYIFTE</sequence>
<comment type="similarity">
    <text evidence="3">Belongs to the TO family.</text>
</comment>
<keyword evidence="1 4" id="KW-0732">Signal</keyword>
<feature type="signal peptide" evidence="4">
    <location>
        <begin position="1"/>
        <end position="17"/>
    </location>
</feature>
<evidence type="ECO:0008006" key="7">
    <source>
        <dbReference type="Google" id="ProtNLM"/>
    </source>
</evidence>
<protein>
    <recommendedName>
        <fullName evidence="7">Protein takeout</fullName>
    </recommendedName>
</protein>
<keyword evidence="6" id="KW-1185">Reference proteome</keyword>
<keyword evidence="2" id="KW-0090">Biological rhythms</keyword>
<reference evidence="5" key="1">
    <citation type="journal article" date="2023" name="IScience">
        <title>Live-bearing cockroach genome reveals convergent evolutionary mechanisms linked to viviparity in insects and beyond.</title>
        <authorList>
            <person name="Fouks B."/>
            <person name="Harrison M.C."/>
            <person name="Mikhailova A.A."/>
            <person name="Marchal E."/>
            <person name="English S."/>
            <person name="Carruthers M."/>
            <person name="Jennings E.C."/>
            <person name="Chiamaka E.L."/>
            <person name="Frigard R.A."/>
            <person name="Pippel M."/>
            <person name="Attardo G.M."/>
            <person name="Benoit J.B."/>
            <person name="Bornberg-Bauer E."/>
            <person name="Tobe S.S."/>
        </authorList>
    </citation>
    <scope>NUCLEOTIDE SEQUENCE</scope>
    <source>
        <strain evidence="5">Stay&amp;Tobe</strain>
    </source>
</reference>
<dbReference type="AlphaFoldDB" id="A0AAD7ZC46"/>
<dbReference type="Gene3D" id="3.15.10.30">
    <property type="entry name" value="Haemolymph juvenile hormone binding protein"/>
    <property type="match status" value="1"/>
</dbReference>
<evidence type="ECO:0000313" key="6">
    <source>
        <dbReference type="Proteomes" id="UP001233999"/>
    </source>
</evidence>
<dbReference type="Pfam" id="PF06585">
    <property type="entry name" value="JHBP"/>
    <property type="match status" value="1"/>
</dbReference>
<evidence type="ECO:0000256" key="3">
    <source>
        <dbReference type="ARBA" id="ARBA00060902"/>
    </source>
</evidence>
<dbReference type="GO" id="GO:0007623">
    <property type="term" value="P:circadian rhythm"/>
    <property type="evidence" value="ECO:0007669"/>
    <property type="project" value="UniProtKB-ARBA"/>
</dbReference>
<dbReference type="PANTHER" id="PTHR11008">
    <property type="entry name" value="PROTEIN TAKEOUT-LIKE PROTEIN"/>
    <property type="match status" value="1"/>
</dbReference>
<organism evidence="5 6">
    <name type="scientific">Diploptera punctata</name>
    <name type="common">Pacific beetle cockroach</name>
    <dbReference type="NCBI Taxonomy" id="6984"/>
    <lineage>
        <taxon>Eukaryota</taxon>
        <taxon>Metazoa</taxon>
        <taxon>Ecdysozoa</taxon>
        <taxon>Arthropoda</taxon>
        <taxon>Hexapoda</taxon>
        <taxon>Insecta</taxon>
        <taxon>Pterygota</taxon>
        <taxon>Neoptera</taxon>
        <taxon>Polyneoptera</taxon>
        <taxon>Dictyoptera</taxon>
        <taxon>Blattodea</taxon>
        <taxon>Blaberoidea</taxon>
        <taxon>Blaberidae</taxon>
        <taxon>Diplopterinae</taxon>
        <taxon>Diploptera</taxon>
    </lineage>
</organism>
<name>A0AAD7ZC46_DIPPU</name>
<feature type="chain" id="PRO_5041924587" description="Protein takeout" evidence="4">
    <location>
        <begin position="18"/>
        <end position="246"/>
    </location>
</feature>
<gene>
    <name evidence="5" type="ORF">L9F63_005958</name>
</gene>
<dbReference type="GO" id="GO:0005615">
    <property type="term" value="C:extracellular space"/>
    <property type="evidence" value="ECO:0007669"/>
    <property type="project" value="TreeGrafter"/>
</dbReference>
<evidence type="ECO:0000256" key="1">
    <source>
        <dbReference type="ARBA" id="ARBA00022729"/>
    </source>
</evidence>
<accession>A0AAD7ZC46</accession>
<evidence type="ECO:0000313" key="5">
    <source>
        <dbReference type="EMBL" id="KAJ9577457.1"/>
    </source>
</evidence>
<dbReference type="InterPro" id="IPR038606">
    <property type="entry name" value="To_sf"/>
</dbReference>